<keyword evidence="2" id="KW-1185">Reference proteome</keyword>
<dbReference type="Proteomes" id="UP000886998">
    <property type="component" value="Unassembled WGS sequence"/>
</dbReference>
<dbReference type="EMBL" id="BMAV01020934">
    <property type="protein sequence ID" value="GFY74759.1"/>
    <property type="molecule type" value="Genomic_DNA"/>
</dbReference>
<gene>
    <name evidence="1" type="ORF">TNIN_7151</name>
</gene>
<protein>
    <submittedName>
        <fullName evidence="1">Uncharacterized protein</fullName>
    </submittedName>
</protein>
<proteinExistence type="predicted"/>
<dbReference type="AlphaFoldDB" id="A0A8X6YS75"/>
<evidence type="ECO:0000313" key="1">
    <source>
        <dbReference type="EMBL" id="GFY74759.1"/>
    </source>
</evidence>
<organism evidence="1 2">
    <name type="scientific">Trichonephila inaurata madagascariensis</name>
    <dbReference type="NCBI Taxonomy" id="2747483"/>
    <lineage>
        <taxon>Eukaryota</taxon>
        <taxon>Metazoa</taxon>
        <taxon>Ecdysozoa</taxon>
        <taxon>Arthropoda</taxon>
        <taxon>Chelicerata</taxon>
        <taxon>Arachnida</taxon>
        <taxon>Araneae</taxon>
        <taxon>Araneomorphae</taxon>
        <taxon>Entelegynae</taxon>
        <taxon>Araneoidea</taxon>
        <taxon>Nephilidae</taxon>
        <taxon>Trichonephila</taxon>
        <taxon>Trichonephila inaurata</taxon>
    </lineage>
</organism>
<name>A0A8X6YS75_9ARAC</name>
<evidence type="ECO:0000313" key="2">
    <source>
        <dbReference type="Proteomes" id="UP000886998"/>
    </source>
</evidence>
<reference evidence="1" key="1">
    <citation type="submission" date="2020-08" db="EMBL/GenBank/DDBJ databases">
        <title>Multicomponent nature underlies the extraordinary mechanical properties of spider dragline silk.</title>
        <authorList>
            <person name="Kono N."/>
            <person name="Nakamura H."/>
            <person name="Mori M."/>
            <person name="Yoshida Y."/>
            <person name="Ohtoshi R."/>
            <person name="Malay A.D."/>
            <person name="Moran D.A.P."/>
            <person name="Tomita M."/>
            <person name="Numata K."/>
            <person name="Arakawa K."/>
        </authorList>
    </citation>
    <scope>NUCLEOTIDE SEQUENCE</scope>
</reference>
<sequence length="113" mass="12509">MIRKEPTPSSPFASAAKKKFSNRVPKKTCSLSTYFPLVAMATQKRLLLFWSPKEGRGYENKEDRSASERSKALCRAFLLGKSKKANLLQELPGTATDADYLIGNVVTAKPIQS</sequence>
<comment type="caution">
    <text evidence="1">The sequence shown here is derived from an EMBL/GenBank/DDBJ whole genome shotgun (WGS) entry which is preliminary data.</text>
</comment>
<accession>A0A8X6YS75</accession>